<dbReference type="HOGENOM" id="CLU_1132693_0_0_3"/>
<dbReference type="NCBIfam" id="TIGR02595">
    <property type="entry name" value="PEP_CTERM"/>
    <property type="match status" value="1"/>
</dbReference>
<dbReference type="Proteomes" id="UP000008206">
    <property type="component" value="Chromosome"/>
</dbReference>
<dbReference type="EMBL" id="CP002198">
    <property type="protein sequence ID" value="ADN12296.1"/>
    <property type="molecule type" value="Genomic_DNA"/>
</dbReference>
<name>E0UJQ2_GLOV7</name>
<dbReference type="eggNOG" id="ENOG5030V2E">
    <property type="taxonomic scope" value="Bacteria"/>
</dbReference>
<feature type="compositionally biased region" description="Polar residues" evidence="1">
    <location>
        <begin position="229"/>
        <end position="245"/>
    </location>
</feature>
<evidence type="ECO:0000313" key="2">
    <source>
        <dbReference type="EMBL" id="ADN12296.1"/>
    </source>
</evidence>
<dbReference type="NCBIfam" id="NF045504">
    <property type="entry name" value="Xrt_dep_XDD4"/>
    <property type="match status" value="1"/>
</dbReference>
<evidence type="ECO:0000256" key="1">
    <source>
        <dbReference type="SAM" id="MobiDB-lite"/>
    </source>
</evidence>
<keyword evidence="3" id="KW-1185">Reference proteome</keyword>
<protein>
    <recommendedName>
        <fullName evidence="4">PEP-CTERM protein-sorting domain-containing protein</fullName>
    </recommendedName>
</protein>
<dbReference type="OrthoDB" id="484069at2"/>
<evidence type="ECO:0000313" key="3">
    <source>
        <dbReference type="Proteomes" id="UP000008206"/>
    </source>
</evidence>
<evidence type="ECO:0008006" key="4">
    <source>
        <dbReference type="Google" id="ProtNLM"/>
    </source>
</evidence>
<proteinExistence type="predicted"/>
<accession>E0UJQ2</accession>
<organism evidence="2 3">
    <name type="scientific">Gloeothece verrucosa (strain PCC 7822)</name>
    <name type="common">Cyanothece sp. (strain PCC 7822)</name>
    <dbReference type="NCBI Taxonomy" id="497965"/>
    <lineage>
        <taxon>Bacteria</taxon>
        <taxon>Bacillati</taxon>
        <taxon>Cyanobacteriota</taxon>
        <taxon>Cyanophyceae</taxon>
        <taxon>Oscillatoriophycideae</taxon>
        <taxon>Chroococcales</taxon>
        <taxon>Aphanothecaceae</taxon>
        <taxon>Gloeothece</taxon>
        <taxon>Gloeothece verrucosa</taxon>
    </lineage>
</organism>
<sequence length="274" mass="28630">MKFLNQPSFVNIIKPALWIAGVALSPVLLAWQTPVQAASISVTGTGTNSVSSNSLSAKATFDDSLNPGKLTITLENLNPVSKPSDVLTGVFWDLTGNPSLSLFSATAPTVINGNNTATNVNLATPKLWGFSSTTVSTGLGGNASPQVTQHYGLGTAGFGITPGFHLSEDGGTQQFNYGIIKSVNADANNPVKKGTFVKDSVTFVLSNLPADFKLNSIKNVRFQYGTDLSEPSLSNTNAPAPSATSREIPEPSTIVGLALFLSGLMLTRQPKSLS</sequence>
<dbReference type="KEGG" id="cyj:Cyan7822_0247"/>
<feature type="region of interest" description="Disordered" evidence="1">
    <location>
        <begin position="228"/>
        <end position="248"/>
    </location>
</feature>
<dbReference type="InterPro" id="IPR054644">
    <property type="entry name" value="Xrt_dep_XDD4"/>
</dbReference>
<gene>
    <name evidence="2" type="ordered locus">Cyan7822_0247</name>
</gene>
<dbReference type="RefSeq" id="WP_013320406.1">
    <property type="nucleotide sequence ID" value="NC_014501.1"/>
</dbReference>
<dbReference type="AlphaFoldDB" id="E0UJQ2"/>
<reference evidence="3" key="1">
    <citation type="journal article" date="2011" name="MBio">
        <title>Novel metabolic attributes of the genus Cyanothece, comprising a group of unicellular nitrogen-fixing Cyanobacteria.</title>
        <authorList>
            <person name="Bandyopadhyay A."/>
            <person name="Elvitigala T."/>
            <person name="Welsh E."/>
            <person name="Stockel J."/>
            <person name="Liberton M."/>
            <person name="Min H."/>
            <person name="Sherman L.A."/>
            <person name="Pakrasi H.B."/>
        </authorList>
    </citation>
    <scope>NUCLEOTIDE SEQUENCE [LARGE SCALE GENOMIC DNA]</scope>
    <source>
        <strain evidence="3">PCC 7822</strain>
    </source>
</reference>
<dbReference type="InterPro" id="IPR013424">
    <property type="entry name" value="Ice-binding_C"/>
</dbReference>